<evidence type="ECO:0000313" key="2">
    <source>
        <dbReference type="EMBL" id="RRJ86563.1"/>
    </source>
</evidence>
<dbReference type="EMBL" id="RQVS01000008">
    <property type="protein sequence ID" value="RRJ86563.1"/>
    <property type="molecule type" value="Genomic_DNA"/>
</dbReference>
<dbReference type="SUPFAM" id="SSF54427">
    <property type="entry name" value="NTF2-like"/>
    <property type="match status" value="1"/>
</dbReference>
<dbReference type="OrthoDB" id="4423907at2"/>
<dbReference type="Proteomes" id="UP000274391">
    <property type="component" value="Unassembled WGS sequence"/>
</dbReference>
<proteinExistence type="predicted"/>
<dbReference type="InterPro" id="IPR037401">
    <property type="entry name" value="SnoaL-like"/>
</dbReference>
<reference evidence="2 3" key="1">
    <citation type="submission" date="2018-11" db="EMBL/GenBank/DDBJ databases">
        <title>YIM 102482-1 draft genome.</title>
        <authorList>
            <person name="Li G."/>
            <person name="Jiang Y."/>
        </authorList>
    </citation>
    <scope>NUCLEOTIDE SEQUENCE [LARGE SCALE GENOMIC DNA]</scope>
    <source>
        <strain evidence="2 3">YIM 102482-1</strain>
    </source>
</reference>
<evidence type="ECO:0000259" key="1">
    <source>
        <dbReference type="Pfam" id="PF12680"/>
    </source>
</evidence>
<gene>
    <name evidence="2" type="ORF">EG850_07900</name>
</gene>
<dbReference type="AlphaFoldDB" id="A0A3P3W108"/>
<dbReference type="RefSeq" id="WP_124972275.1">
    <property type="nucleotide sequence ID" value="NZ_RQVS01000008.1"/>
</dbReference>
<sequence>MTEHFNAEQVAGAFFATYAEALLRRDADAIAEHYATPALIEFPQAAIPVSERAQTRDFFETAFAQYRDVTQTDHTIKVAACGPHSIWADVSWNHHGGAPDERLMYQLTHHEGTWRIAVLTPLSN</sequence>
<organism evidence="2 3">
    <name type="scientific">Gulosibacter macacae</name>
    <dbReference type="NCBI Taxonomy" id="2488791"/>
    <lineage>
        <taxon>Bacteria</taxon>
        <taxon>Bacillati</taxon>
        <taxon>Actinomycetota</taxon>
        <taxon>Actinomycetes</taxon>
        <taxon>Micrococcales</taxon>
        <taxon>Microbacteriaceae</taxon>
        <taxon>Gulosibacter</taxon>
    </lineage>
</organism>
<dbReference type="InterPro" id="IPR032710">
    <property type="entry name" value="NTF2-like_dom_sf"/>
</dbReference>
<feature type="domain" description="SnoaL-like" evidence="1">
    <location>
        <begin position="17"/>
        <end position="98"/>
    </location>
</feature>
<keyword evidence="3" id="KW-1185">Reference proteome</keyword>
<evidence type="ECO:0000313" key="3">
    <source>
        <dbReference type="Proteomes" id="UP000274391"/>
    </source>
</evidence>
<name>A0A3P3W108_9MICO</name>
<dbReference type="Pfam" id="PF12680">
    <property type="entry name" value="SnoaL_2"/>
    <property type="match status" value="1"/>
</dbReference>
<protein>
    <recommendedName>
        <fullName evidence="1">SnoaL-like domain-containing protein</fullName>
    </recommendedName>
</protein>
<comment type="caution">
    <text evidence="2">The sequence shown here is derived from an EMBL/GenBank/DDBJ whole genome shotgun (WGS) entry which is preliminary data.</text>
</comment>
<accession>A0A3P3W108</accession>
<dbReference type="Gene3D" id="3.10.450.50">
    <property type="match status" value="1"/>
</dbReference>